<evidence type="ECO:0000256" key="1">
    <source>
        <dbReference type="PROSITE-ProRule" id="PRU00047"/>
    </source>
</evidence>
<dbReference type="InterPro" id="IPR005162">
    <property type="entry name" value="Retrotrans_gag_dom"/>
</dbReference>
<feature type="domain" description="CCHC-type" evidence="4">
    <location>
        <begin position="760"/>
        <end position="773"/>
    </location>
</feature>
<dbReference type="Pfam" id="PF00098">
    <property type="entry name" value="zf-CCHC"/>
    <property type="match status" value="1"/>
</dbReference>
<dbReference type="Gene3D" id="4.10.60.10">
    <property type="entry name" value="Zinc finger, CCHC-type"/>
    <property type="match status" value="1"/>
</dbReference>
<feature type="compositionally biased region" description="Basic and acidic residues" evidence="3">
    <location>
        <begin position="884"/>
        <end position="893"/>
    </location>
</feature>
<dbReference type="VEuPathDB" id="FungiDB:RhiirFUN_025283"/>
<feature type="region of interest" description="Disordered" evidence="3">
    <location>
        <begin position="152"/>
        <end position="193"/>
    </location>
</feature>
<dbReference type="SUPFAM" id="SSF57756">
    <property type="entry name" value="Retrovirus zinc finger-like domains"/>
    <property type="match status" value="1"/>
</dbReference>
<evidence type="ECO:0000313" key="5">
    <source>
        <dbReference type="EMBL" id="PKY58371.1"/>
    </source>
</evidence>
<dbReference type="AlphaFoldDB" id="A0A2I1HHL9"/>
<dbReference type="VEuPathDB" id="FungiDB:RhiirA1_480191"/>
<feature type="region of interest" description="Disordered" evidence="3">
    <location>
        <begin position="390"/>
        <end position="421"/>
    </location>
</feature>
<comment type="caution">
    <text evidence="5">The sequence shown here is derived from an EMBL/GenBank/DDBJ whole genome shotgun (WGS) entry which is preliminary data.</text>
</comment>
<dbReference type="Pfam" id="PF03732">
    <property type="entry name" value="Retrotrans_gag"/>
    <property type="match status" value="1"/>
</dbReference>
<keyword evidence="6" id="KW-1185">Reference proteome</keyword>
<keyword evidence="1" id="KW-0479">Metal-binding</keyword>
<dbReference type="Proteomes" id="UP000234323">
    <property type="component" value="Unassembled WGS sequence"/>
</dbReference>
<dbReference type="VEuPathDB" id="FungiDB:FUN_006646"/>
<keyword evidence="1" id="KW-0863">Zinc-finger</keyword>
<dbReference type="GO" id="GO:0003676">
    <property type="term" value="F:nucleic acid binding"/>
    <property type="evidence" value="ECO:0007669"/>
    <property type="project" value="InterPro"/>
</dbReference>
<keyword evidence="1" id="KW-0862">Zinc</keyword>
<feature type="region of interest" description="Disordered" evidence="3">
    <location>
        <begin position="874"/>
        <end position="902"/>
    </location>
</feature>
<name>A0A2I1HHL9_9GLOM</name>
<evidence type="ECO:0000313" key="6">
    <source>
        <dbReference type="Proteomes" id="UP000234323"/>
    </source>
</evidence>
<sequence>MVESIRYLKQPTLRERGLKIIIVVIVRDCIENDKEDETMDRLIGNEELIRYGYILEDWDVNIRFGEFCEWYKETISDAIECEDSDIRKYKDILYEEVELKEDESMEKIGALKRKIRRMLGSMHKRRLGYDGGITKEVIEKVYDKIRGFEQLNTDETDSDDTPKSYTITETGNGDEEDLSNNESKEGKEEESEIDEEIKELNTLYEIITEQGYEIEKADIKRLLRLGFDRYEIIVDGFIRKYLEDREENDKNVQRSLMQHLVKKDYREISDKESDESDESDDIEETETTKIFEEIIKMDLKKMEYNVEITEIERIRKFGVPAKIITTYEFMKKYLSIWNLKDEELDKQILQWRMENTKECERCEIEKLKKEFKIEKKKICIECEEDIEKENPLDEESEKEKDIKGPEIGSSGKAKSKEKNKKPKEIPIVPIIPIKPKIAMAASRNEVRADLRTLMNVIHGHDIGVDWNNLALPPVTLTGLQGEVQNNTNAIGNLNANRGAIVEIPAFYGTSGEDPEEWADKFEETFTANGLGNDDAQKFRIAKVKLMGGAADWLKTEGVNIVDWNVNGNNDLRLRVRIIEKYASDEIKDRWLERLEKITQGNEDVTQYLTRFKYLVKRAGGDAAVAANQQKRIFVKGLKSEFTKDVTMGNPANLNAAFQIAKNVERGLEALADKVRPKEINNEQIRQEPIVQSNVGKKEIDELTSSFAKLQIKKLELEEENERLRNLSNRNYGQPSQRSQLIQRNQPIQRNQLYQKRIPTCFTCGKVGHYSRDCFERGRNARVNMMDEYYDQEEYDYDNGYGYDGPQHNGIYYTQGYYDDYEDGELNYHENELYAKDNAVKARRQSRRINPTMGYKNNNEEENLQEELREAGNRMDYSGTTTPRDTPERTEQNWDRPIGPRKMKWSNKRQDYYDPTEGLRKWRESGKPMKPREYGPRLTDEIPPYDIVGDIKNCRSNITFGQLVNENNGYHKKLREGTYKPRSVNEKN</sequence>
<dbReference type="PANTHER" id="PTHR33223">
    <property type="entry name" value="CCHC-TYPE DOMAIN-CONTAINING PROTEIN"/>
    <property type="match status" value="1"/>
</dbReference>
<dbReference type="VEuPathDB" id="FungiDB:RhiirA1_447274"/>
<dbReference type="PANTHER" id="PTHR33223:SF6">
    <property type="entry name" value="CCHC-TYPE DOMAIN-CONTAINING PROTEIN"/>
    <property type="match status" value="1"/>
</dbReference>
<dbReference type="GO" id="GO:0008270">
    <property type="term" value="F:zinc ion binding"/>
    <property type="evidence" value="ECO:0007669"/>
    <property type="project" value="UniProtKB-KW"/>
</dbReference>
<dbReference type="PROSITE" id="PS50158">
    <property type="entry name" value="ZF_CCHC"/>
    <property type="match status" value="1"/>
</dbReference>
<dbReference type="InterPro" id="IPR001878">
    <property type="entry name" value="Znf_CCHC"/>
</dbReference>
<organism evidence="5 6">
    <name type="scientific">Rhizophagus irregularis</name>
    <dbReference type="NCBI Taxonomy" id="588596"/>
    <lineage>
        <taxon>Eukaryota</taxon>
        <taxon>Fungi</taxon>
        <taxon>Fungi incertae sedis</taxon>
        <taxon>Mucoromycota</taxon>
        <taxon>Glomeromycotina</taxon>
        <taxon>Glomeromycetes</taxon>
        <taxon>Glomerales</taxon>
        <taxon>Glomeraceae</taxon>
        <taxon>Rhizophagus</taxon>
    </lineage>
</organism>
<dbReference type="VEuPathDB" id="FungiDB:FUN_010858"/>
<accession>A0A2I1HHL9</accession>
<protein>
    <recommendedName>
        <fullName evidence="4">CCHC-type domain-containing protein</fullName>
    </recommendedName>
</protein>
<proteinExistence type="predicted"/>
<dbReference type="InterPro" id="IPR036875">
    <property type="entry name" value="Znf_CCHC_sf"/>
</dbReference>
<keyword evidence="2" id="KW-0175">Coiled coil</keyword>
<evidence type="ECO:0000256" key="2">
    <source>
        <dbReference type="SAM" id="Coils"/>
    </source>
</evidence>
<feature type="coiled-coil region" evidence="2">
    <location>
        <begin position="699"/>
        <end position="729"/>
    </location>
</feature>
<dbReference type="VEuPathDB" id="FungiDB:RhiirA1_395908"/>
<dbReference type="SMART" id="SM00343">
    <property type="entry name" value="ZnF_C2HC"/>
    <property type="match status" value="1"/>
</dbReference>
<evidence type="ECO:0000256" key="3">
    <source>
        <dbReference type="SAM" id="MobiDB-lite"/>
    </source>
</evidence>
<evidence type="ECO:0000259" key="4">
    <source>
        <dbReference type="PROSITE" id="PS50158"/>
    </source>
</evidence>
<reference evidence="5 6" key="1">
    <citation type="submission" date="2015-10" db="EMBL/GenBank/DDBJ databases">
        <title>Genome analyses suggest a sexual origin of heterokaryosis in a supposedly ancient asexual fungus.</title>
        <authorList>
            <person name="Ropars J."/>
            <person name="Sedzielewska K."/>
            <person name="Noel J."/>
            <person name="Charron P."/>
            <person name="Farinelli L."/>
            <person name="Marton T."/>
            <person name="Kruger M."/>
            <person name="Pelin A."/>
            <person name="Brachmann A."/>
            <person name="Corradi N."/>
        </authorList>
    </citation>
    <scope>NUCLEOTIDE SEQUENCE [LARGE SCALE GENOMIC DNA]</scope>
    <source>
        <strain evidence="5 6">A4</strain>
    </source>
</reference>
<gene>
    <name evidence="5" type="ORF">RhiirA4_480229</name>
</gene>
<dbReference type="EMBL" id="LLXI01002980">
    <property type="protein sequence ID" value="PKY58371.1"/>
    <property type="molecule type" value="Genomic_DNA"/>
</dbReference>